<proteinExistence type="inferred from homology"/>
<dbReference type="STRING" id="431306.AGA_2428"/>
<dbReference type="AlphaFoldDB" id="A0A0U5BLM1"/>
<dbReference type="SUPFAM" id="SSF51338">
    <property type="entry name" value="Composite domain of metallo-dependent hydrolases"/>
    <property type="match status" value="1"/>
</dbReference>
<evidence type="ECO:0000313" key="7">
    <source>
        <dbReference type="Proteomes" id="UP000657200"/>
    </source>
</evidence>
<reference evidence="6" key="2">
    <citation type="submission" date="2014-09" db="EMBL/GenBank/DDBJ databases">
        <authorList>
            <person name="Illeghems K.G."/>
        </authorList>
    </citation>
    <scope>NUCLEOTIDE SEQUENCE [LARGE SCALE GENOMIC DNA]</scope>
    <source>
        <strain evidence="6">LMG 23848T</strain>
    </source>
</reference>
<dbReference type="PATRIC" id="fig|431306.5.peg.2505"/>
<feature type="domain" description="Amidohydrolase-related" evidence="3">
    <location>
        <begin position="60"/>
        <end position="443"/>
    </location>
</feature>
<protein>
    <submittedName>
        <fullName evidence="4 5">Amidohydrolase</fullName>
    </submittedName>
</protein>
<dbReference type="Pfam" id="PF01979">
    <property type="entry name" value="Amidohydro_1"/>
    <property type="match status" value="1"/>
</dbReference>
<dbReference type="Proteomes" id="UP000068250">
    <property type="component" value="Chromosome I"/>
</dbReference>
<reference evidence="4" key="1">
    <citation type="submission" date="2014-09" db="EMBL/GenBank/DDBJ databases">
        <authorList>
            <person name="Magalhaes I.L.F."/>
            <person name="Oliveira U."/>
            <person name="Santos F.R."/>
            <person name="Vidigal T.H.D.A."/>
            <person name="Brescovit A.D."/>
            <person name="Santos A.J."/>
        </authorList>
    </citation>
    <scope>NUCLEOTIDE SEQUENCE</scope>
    <source>
        <strain evidence="4">LMG 23848T</strain>
    </source>
</reference>
<name>A0A0U5BLM1_9PROT</name>
<dbReference type="InterPro" id="IPR050287">
    <property type="entry name" value="MTA/SAH_deaminase"/>
</dbReference>
<evidence type="ECO:0000256" key="2">
    <source>
        <dbReference type="ARBA" id="ARBA00022801"/>
    </source>
</evidence>
<evidence type="ECO:0000259" key="3">
    <source>
        <dbReference type="Pfam" id="PF01979"/>
    </source>
</evidence>
<dbReference type="Proteomes" id="UP000657200">
    <property type="component" value="Unassembled WGS sequence"/>
</dbReference>
<sequence length="504" mass="54943">MNIPHSAHTATEPDGWAVDILLARPGHDQPLLNQRITTHNGLLCAPQAEAPNPLGAGRVALPAFANAHDHGRGVPTLSAGIPDGPLEIWLARLGVEPRVQAYMNAACAFANMAEAGIGAVVHCHNTQNGRALLAEAQGVAQAAHDVGIRVAFAVPFAGENALAYGPDSQLAKCFAHPEHFPQLGATRFKRTLEEGLAIVDELAKLESRTFSVQYGPVGPQWVDRKTLETISARSQSTGRRVHMHFFETRLQREWADAHFPEGIVTYFDRIGLLSPRLTLAHCCWLREHELDLLAQRGVLVSCNTSSNFRLSSGFPPITGLLQRNMTFGIGLDGMSLEDDEDILRETRLLRGVAQSLRPGVDGLADKGQFLPQCYDALLRGGREAVVGKDGGGIVQEGAPADFVIVRTDRIMRHKVPDAALPELLLTRLTRQDVDTLVVDGKTVVQNGHCTGVSKPELEHTLDELVGEALTRISADKPVVNTNWEDGLRRFYRTGAHRQRTPEQT</sequence>
<dbReference type="EMBL" id="WOTE01000002">
    <property type="protein sequence ID" value="NHO38906.1"/>
    <property type="molecule type" value="Genomic_DNA"/>
</dbReference>
<comment type="similarity">
    <text evidence="1">Belongs to the metallo-dependent hydrolases superfamily. ATZ/TRZ family.</text>
</comment>
<dbReference type="InterPro" id="IPR006680">
    <property type="entry name" value="Amidohydro-rel"/>
</dbReference>
<accession>A0A0U5BLM1</accession>
<dbReference type="EMBL" id="LN609302">
    <property type="protein sequence ID" value="CEF57116.1"/>
    <property type="molecule type" value="Genomic_DNA"/>
</dbReference>
<keyword evidence="2 4" id="KW-0378">Hydrolase</keyword>
<dbReference type="InterPro" id="IPR011059">
    <property type="entry name" value="Metal-dep_hydrolase_composite"/>
</dbReference>
<dbReference type="PANTHER" id="PTHR43794:SF11">
    <property type="entry name" value="AMIDOHYDROLASE-RELATED DOMAIN-CONTAINING PROTEIN"/>
    <property type="match status" value="1"/>
</dbReference>
<dbReference type="SUPFAM" id="SSF51556">
    <property type="entry name" value="Metallo-dependent hydrolases"/>
    <property type="match status" value="1"/>
</dbReference>
<dbReference type="Gene3D" id="3.20.20.140">
    <property type="entry name" value="Metal-dependent hydrolases"/>
    <property type="match status" value="1"/>
</dbReference>
<dbReference type="OrthoDB" id="9796020at2"/>
<dbReference type="GO" id="GO:0016810">
    <property type="term" value="F:hydrolase activity, acting on carbon-nitrogen (but not peptide) bonds"/>
    <property type="evidence" value="ECO:0007669"/>
    <property type="project" value="InterPro"/>
</dbReference>
<reference evidence="5 7" key="3">
    <citation type="journal article" date="2020" name="Int. J. Syst. Evol. Microbiol.">
        <title>Novel acetic acid bacteria from cider fermentations: Acetobacter conturbans sp. nov. and Acetobacter fallax sp. nov.</title>
        <authorList>
            <person name="Sombolestani A.S."/>
            <person name="Cleenwerck I."/>
            <person name="Cnockaert M."/>
            <person name="Borremans W."/>
            <person name="Wieme A.D."/>
            <person name="De Vuyst L."/>
            <person name="Vandamme P."/>
        </authorList>
    </citation>
    <scope>NUCLEOTIDE SEQUENCE [LARGE SCALE GENOMIC DNA]</scope>
    <source>
        <strain evidence="5 7">LMG 23848</strain>
    </source>
</reference>
<evidence type="ECO:0000313" key="4">
    <source>
        <dbReference type="EMBL" id="CEF57116.1"/>
    </source>
</evidence>
<evidence type="ECO:0000313" key="6">
    <source>
        <dbReference type="Proteomes" id="UP000068250"/>
    </source>
</evidence>
<dbReference type="InterPro" id="IPR032466">
    <property type="entry name" value="Metal_Hydrolase"/>
</dbReference>
<gene>
    <name evidence="4" type="ORF">AGA_2428</name>
    <name evidence="5" type="ORF">GOB80_04245</name>
</gene>
<dbReference type="RefSeq" id="WP_059024398.1">
    <property type="nucleotide sequence ID" value="NZ_LN609302.1"/>
</dbReference>
<evidence type="ECO:0000313" key="5">
    <source>
        <dbReference type="EMBL" id="NHO38906.1"/>
    </source>
</evidence>
<evidence type="ECO:0000256" key="1">
    <source>
        <dbReference type="ARBA" id="ARBA00006745"/>
    </source>
</evidence>
<dbReference type="PANTHER" id="PTHR43794">
    <property type="entry name" value="AMINOHYDROLASE SSNA-RELATED"/>
    <property type="match status" value="1"/>
</dbReference>
<keyword evidence="7" id="KW-1185">Reference proteome</keyword>
<organism evidence="4 6">
    <name type="scientific">Acetobacter ghanensis</name>
    <dbReference type="NCBI Taxonomy" id="431306"/>
    <lineage>
        <taxon>Bacteria</taxon>
        <taxon>Pseudomonadati</taxon>
        <taxon>Pseudomonadota</taxon>
        <taxon>Alphaproteobacteria</taxon>
        <taxon>Acetobacterales</taxon>
        <taxon>Acetobacteraceae</taxon>
        <taxon>Acetobacter</taxon>
    </lineage>
</organism>